<keyword evidence="22" id="KW-1185">Reference proteome</keyword>
<dbReference type="PANTHER" id="PTHR44535">
    <property type="entry name" value="PROTEIN CBG16200"/>
    <property type="match status" value="1"/>
</dbReference>
<protein>
    <recommendedName>
        <fullName evidence="4">non-specific serine/threonine protein kinase</fullName>
        <ecNumber evidence="4">2.7.11.1</ecNumber>
    </recommendedName>
</protein>
<dbReference type="EMBL" id="JAKKPZ010000044">
    <property type="protein sequence ID" value="KAI1706938.1"/>
    <property type="molecule type" value="Genomic_DNA"/>
</dbReference>
<evidence type="ECO:0000256" key="10">
    <source>
        <dbReference type="ARBA" id="ARBA00022737"/>
    </source>
</evidence>
<keyword evidence="9" id="KW-0479">Metal-binding</keyword>
<dbReference type="Gene3D" id="2.130.10.30">
    <property type="entry name" value="Regulator of chromosome condensation 1/beta-lactamase-inhibitor protein II"/>
    <property type="match status" value="1"/>
</dbReference>
<dbReference type="SMART" id="SM01120">
    <property type="entry name" value="Dak2"/>
    <property type="match status" value="1"/>
</dbReference>
<dbReference type="PROSITE" id="PS51480">
    <property type="entry name" value="DHAL"/>
    <property type="match status" value="1"/>
</dbReference>
<keyword evidence="14" id="KW-0460">Magnesium</keyword>
<dbReference type="PANTHER" id="PTHR44535:SF5">
    <property type="entry name" value="PROTEIN KINASE DOMAIN-CONTAINING PROTEIN"/>
    <property type="match status" value="1"/>
</dbReference>
<dbReference type="InterPro" id="IPR036117">
    <property type="entry name" value="DhaL_dom_sf"/>
</dbReference>
<evidence type="ECO:0000256" key="5">
    <source>
        <dbReference type="ARBA" id="ARBA00022490"/>
    </source>
</evidence>
<name>A0AAD4MZX8_9BILA</name>
<evidence type="ECO:0000256" key="2">
    <source>
        <dbReference type="ARBA" id="ARBA00004496"/>
    </source>
</evidence>
<evidence type="ECO:0000256" key="18">
    <source>
        <dbReference type="SAM" id="MobiDB-lite"/>
    </source>
</evidence>
<feature type="domain" description="Protein kinase" evidence="19">
    <location>
        <begin position="37"/>
        <end position="294"/>
    </location>
</feature>
<evidence type="ECO:0000256" key="9">
    <source>
        <dbReference type="ARBA" id="ARBA00022723"/>
    </source>
</evidence>
<evidence type="ECO:0000256" key="14">
    <source>
        <dbReference type="ARBA" id="ARBA00022842"/>
    </source>
</evidence>
<feature type="domain" description="DhaL" evidence="20">
    <location>
        <begin position="1088"/>
        <end position="1278"/>
    </location>
</feature>
<evidence type="ECO:0000256" key="7">
    <source>
        <dbReference type="ARBA" id="ARBA00022553"/>
    </source>
</evidence>
<feature type="region of interest" description="Disordered" evidence="18">
    <location>
        <begin position="1239"/>
        <end position="1262"/>
    </location>
</feature>
<gene>
    <name evidence="21" type="ORF">DdX_12721</name>
</gene>
<dbReference type="Pfam" id="PF02734">
    <property type="entry name" value="Dak2"/>
    <property type="match status" value="1"/>
</dbReference>
<evidence type="ECO:0000256" key="11">
    <source>
        <dbReference type="ARBA" id="ARBA00022741"/>
    </source>
</evidence>
<dbReference type="GO" id="GO:0006071">
    <property type="term" value="P:glycerol metabolic process"/>
    <property type="evidence" value="ECO:0007669"/>
    <property type="project" value="InterPro"/>
</dbReference>
<feature type="region of interest" description="Disordered" evidence="18">
    <location>
        <begin position="291"/>
        <end position="332"/>
    </location>
</feature>
<dbReference type="Proteomes" id="UP001201812">
    <property type="component" value="Unassembled WGS sequence"/>
</dbReference>
<dbReference type="Pfam" id="PF00069">
    <property type="entry name" value="Pkinase"/>
    <property type="match status" value="1"/>
</dbReference>
<dbReference type="PROSITE" id="PS50011">
    <property type="entry name" value="PROTEIN_KINASE_DOM"/>
    <property type="match status" value="1"/>
</dbReference>
<dbReference type="InterPro" id="IPR008271">
    <property type="entry name" value="Ser/Thr_kinase_AS"/>
</dbReference>
<dbReference type="SUPFAM" id="SSF50985">
    <property type="entry name" value="RCC1/BLIP-II"/>
    <property type="match status" value="1"/>
</dbReference>
<proteinExistence type="inferred from homology"/>
<dbReference type="EC" id="2.7.11.1" evidence="4"/>
<dbReference type="PRINTS" id="PR00633">
    <property type="entry name" value="RCCNDNSATION"/>
</dbReference>
<feature type="compositionally biased region" description="Basic residues" evidence="18">
    <location>
        <begin position="703"/>
        <end position="712"/>
    </location>
</feature>
<feature type="repeat" description="RCC1" evidence="15">
    <location>
        <begin position="430"/>
        <end position="480"/>
    </location>
</feature>
<comment type="cofactor">
    <cofactor evidence="1">
        <name>Mg(2+)</name>
        <dbReference type="ChEBI" id="CHEBI:18420"/>
    </cofactor>
</comment>
<dbReference type="InterPro" id="IPR058923">
    <property type="entry name" value="RCC1-like_dom"/>
</dbReference>
<dbReference type="FunFam" id="1.25.40.340:FF:000002">
    <property type="entry name" value="Dihydroxyacetone kinase, L subunit"/>
    <property type="match status" value="1"/>
</dbReference>
<dbReference type="InterPro" id="IPR000408">
    <property type="entry name" value="Reg_chr_condens"/>
</dbReference>
<evidence type="ECO:0000313" key="22">
    <source>
        <dbReference type="Proteomes" id="UP001201812"/>
    </source>
</evidence>
<keyword evidence="17" id="KW-0175">Coiled coil</keyword>
<keyword evidence="6" id="KW-0723">Serine/threonine-protein kinase</keyword>
<feature type="repeat" description="RCC1" evidence="15">
    <location>
        <begin position="481"/>
        <end position="532"/>
    </location>
</feature>
<feature type="binding site" evidence="16">
    <location>
        <position position="66"/>
    </location>
    <ligand>
        <name>ATP</name>
        <dbReference type="ChEBI" id="CHEBI:30616"/>
    </ligand>
</feature>
<dbReference type="InterPro" id="IPR004007">
    <property type="entry name" value="DhaL_dom"/>
</dbReference>
<feature type="compositionally biased region" description="Basic and acidic residues" evidence="18">
    <location>
        <begin position="687"/>
        <end position="697"/>
    </location>
</feature>
<keyword evidence="7" id="KW-0597">Phosphoprotein</keyword>
<dbReference type="FunFam" id="3.30.200.20:FF:000097">
    <property type="entry name" value="Probable serine/threonine-protein kinase nek1"/>
    <property type="match status" value="1"/>
</dbReference>
<evidence type="ECO:0000256" key="4">
    <source>
        <dbReference type="ARBA" id="ARBA00012513"/>
    </source>
</evidence>
<dbReference type="GO" id="GO:0046872">
    <property type="term" value="F:metal ion binding"/>
    <property type="evidence" value="ECO:0007669"/>
    <property type="project" value="UniProtKB-KW"/>
</dbReference>
<dbReference type="Gene3D" id="3.30.200.20">
    <property type="entry name" value="Phosphorylase Kinase, domain 1"/>
    <property type="match status" value="1"/>
</dbReference>
<evidence type="ECO:0000256" key="17">
    <source>
        <dbReference type="SAM" id="Coils"/>
    </source>
</evidence>
<dbReference type="GO" id="GO:0005737">
    <property type="term" value="C:cytoplasm"/>
    <property type="evidence" value="ECO:0007669"/>
    <property type="project" value="UniProtKB-SubCell"/>
</dbReference>
<dbReference type="InterPro" id="IPR000719">
    <property type="entry name" value="Prot_kinase_dom"/>
</dbReference>
<accession>A0AAD4MZX8</accession>
<dbReference type="Pfam" id="PF25390">
    <property type="entry name" value="WD40_RLD"/>
    <property type="match status" value="1"/>
</dbReference>
<keyword evidence="8" id="KW-0808">Transferase</keyword>
<keyword evidence="5" id="KW-0963">Cytoplasm</keyword>
<evidence type="ECO:0000256" key="13">
    <source>
        <dbReference type="ARBA" id="ARBA00022840"/>
    </source>
</evidence>
<dbReference type="Gene3D" id="1.25.40.340">
    <property type="match status" value="1"/>
</dbReference>
<dbReference type="SUPFAM" id="SSF101473">
    <property type="entry name" value="DhaL-like"/>
    <property type="match status" value="1"/>
</dbReference>
<evidence type="ECO:0000256" key="12">
    <source>
        <dbReference type="ARBA" id="ARBA00022777"/>
    </source>
</evidence>
<dbReference type="InterPro" id="IPR051997">
    <property type="entry name" value="STK_NEK"/>
</dbReference>
<dbReference type="GO" id="GO:0005524">
    <property type="term" value="F:ATP binding"/>
    <property type="evidence" value="ECO:0007669"/>
    <property type="project" value="UniProtKB-UniRule"/>
</dbReference>
<dbReference type="GO" id="GO:0004371">
    <property type="term" value="F:glycerone kinase activity"/>
    <property type="evidence" value="ECO:0007669"/>
    <property type="project" value="InterPro"/>
</dbReference>
<dbReference type="InterPro" id="IPR009091">
    <property type="entry name" value="RCC1/BLIP-II"/>
</dbReference>
<feature type="compositionally biased region" description="Basic and acidic residues" evidence="18">
    <location>
        <begin position="321"/>
        <end position="330"/>
    </location>
</feature>
<keyword evidence="13 16" id="KW-0067">ATP-binding</keyword>
<dbReference type="InterPro" id="IPR017441">
    <property type="entry name" value="Protein_kinase_ATP_BS"/>
</dbReference>
<comment type="subcellular location">
    <subcellularLocation>
        <location evidence="2">Cytoplasm</location>
    </subcellularLocation>
</comment>
<dbReference type="PROSITE" id="PS00107">
    <property type="entry name" value="PROTEIN_KINASE_ATP"/>
    <property type="match status" value="1"/>
</dbReference>
<evidence type="ECO:0000256" key="16">
    <source>
        <dbReference type="PROSITE-ProRule" id="PRU10141"/>
    </source>
</evidence>
<organism evidence="21 22">
    <name type="scientific">Ditylenchus destructor</name>
    <dbReference type="NCBI Taxonomy" id="166010"/>
    <lineage>
        <taxon>Eukaryota</taxon>
        <taxon>Metazoa</taxon>
        <taxon>Ecdysozoa</taxon>
        <taxon>Nematoda</taxon>
        <taxon>Chromadorea</taxon>
        <taxon>Rhabditida</taxon>
        <taxon>Tylenchina</taxon>
        <taxon>Tylenchomorpha</taxon>
        <taxon>Sphaerularioidea</taxon>
        <taxon>Anguinidae</taxon>
        <taxon>Anguininae</taxon>
        <taxon>Ditylenchus</taxon>
    </lineage>
</organism>
<evidence type="ECO:0000259" key="20">
    <source>
        <dbReference type="PROSITE" id="PS51480"/>
    </source>
</evidence>
<dbReference type="PROSITE" id="PS50012">
    <property type="entry name" value="RCC1_3"/>
    <property type="match status" value="4"/>
</dbReference>
<dbReference type="PROSITE" id="PS00626">
    <property type="entry name" value="RCC1_2"/>
    <property type="match status" value="1"/>
</dbReference>
<sequence length="1283" mass="143257">MKSSGRNEIRSGDRAVALSASQGEEMMSLSQQTSSGYERIRVVGKGSFGMAILYRRKDDDSLVILKEVNLHELSPSERQLAMNEVSLLSRLDHPHIISYYDSFEEDGVLMIEMEYADGGTLAQFLARQTEYIAESQVLFMFEQMISAVSYLHDNNVLHRDLKTANVFLTKDNMVKIGDFGISKRMGTQTQFQGAQTILGTPYYLSPEMCEGRSYNEKSDIWALGCCLYEMLCLQKTFDGPSLPALVNKIVNGDYEQIKTPYSNELKFLVRDMLKTDPDIRPPSARVLEIVQSQMNSNKHRTQRKRDENRESGESDTESELDTTRRGEVNGRKGNCHSTLYHFNISDVTLSAIPAVPSNIKVKQLVISENHNVMLTCDSRLYSWGDNKYGQLGHGDRKSRSNPTRIDAFDDKNVVKIAIGNTFSVFVLDQGIILACGNRRFVGNGKLNDDWLKPKIIDGLLRHDVVDLSCGNEHTVVLCESGKVFAWGNPENGRLGFEEKQLVLTPTMIEIPTRQLISNVKCGPDCTALITRSGTIIAMGSNQYNKLNLNCRMGFFANVKVNERWEVNSVTKPTPLKPFPSRVVDVSLGTGHSGVLLENGHVHVFGRNADGELGVGNKQPMPNCMGYKPVKALLSKACVQLICGRGFTMAATLDNELYFWGSKGIPSNTLAITIEDLELTQEVVKPNDCDRRHSDDKQASQCKSAKRGWHGQGRRSIQEPESVAVTQPTLVLRLDVARGGTQQSTCIKLSLLVCNEKFVMAVIDTSSMLLNHISSSNNVEQLSATHRSTRHRRRRSAPEAGSSIATWIQKELENAEYISYSKMAMGNMDPNTRSTLMAEQRLLFEIEGLKKKLQEHTTNFKGQEAQLALLQKKIQELQSLQRSTILQHPNEPPPAYANQSNNGAKPRTLKNPYFSEAKTKTKFKPSFSSFASIIWITMVSQYDERFINSPSPAKFEFSWTQTHLNYPGTGIPSEECFIIENLRTKQTLQLLYVNMLNPETISRPDTIIVSCYDSLTPYDSLKSHIYRQANYYELNLLDITEDMTSAISKNWRIKKPQPCCPKIPEAAKDKKIWEDGISKGIELDSATAKAFEKCLHHACEAIVEAEDMLNRLDSACGDGDCGSSLKCAAKAIESAAKSSALDFKHPKILLLQLSTIFEDTVGGTSGAIYALMLGAASKAFDNSCQTDDFRKAMEMGLQAIVHYGHAKPGYRTLVDPLNAAVQTQSSDWRQITNVVEKTSEDTAKMEAKSGRASYTSREHQTQPDPGAKALAIWFKAIYESYSQK</sequence>
<evidence type="ECO:0000256" key="1">
    <source>
        <dbReference type="ARBA" id="ARBA00001946"/>
    </source>
</evidence>
<keyword evidence="11 16" id="KW-0547">Nucleotide-binding</keyword>
<keyword evidence="10" id="KW-0677">Repeat</keyword>
<evidence type="ECO:0000256" key="3">
    <source>
        <dbReference type="ARBA" id="ARBA00010886"/>
    </source>
</evidence>
<comment type="similarity">
    <text evidence="3">Belongs to the protein kinase superfamily. NEK Ser/Thr protein kinase family. NIMA subfamily.</text>
</comment>
<dbReference type="GO" id="GO:0004674">
    <property type="term" value="F:protein serine/threonine kinase activity"/>
    <property type="evidence" value="ECO:0007669"/>
    <property type="project" value="UniProtKB-KW"/>
</dbReference>
<evidence type="ECO:0000313" key="21">
    <source>
        <dbReference type="EMBL" id="KAI1706938.1"/>
    </source>
</evidence>
<dbReference type="InterPro" id="IPR011009">
    <property type="entry name" value="Kinase-like_dom_sf"/>
</dbReference>
<dbReference type="CDD" id="cd08215">
    <property type="entry name" value="STKc_Nek"/>
    <property type="match status" value="1"/>
</dbReference>
<dbReference type="Gene3D" id="1.10.510.10">
    <property type="entry name" value="Transferase(Phosphotransferase) domain 1"/>
    <property type="match status" value="1"/>
</dbReference>
<feature type="compositionally biased region" description="Basic and acidic residues" evidence="18">
    <location>
        <begin position="1239"/>
        <end position="1248"/>
    </location>
</feature>
<keyword evidence="12 21" id="KW-0418">Kinase</keyword>
<feature type="repeat" description="RCC1" evidence="15">
    <location>
        <begin position="378"/>
        <end position="429"/>
    </location>
</feature>
<feature type="coiled-coil region" evidence="17">
    <location>
        <begin position="845"/>
        <end position="879"/>
    </location>
</feature>
<evidence type="ECO:0000256" key="8">
    <source>
        <dbReference type="ARBA" id="ARBA00022679"/>
    </source>
</evidence>
<reference evidence="21" key="1">
    <citation type="submission" date="2022-01" db="EMBL/GenBank/DDBJ databases">
        <title>Genome Sequence Resource for Two Populations of Ditylenchus destructor, the Migratory Endoparasitic Phytonematode.</title>
        <authorList>
            <person name="Zhang H."/>
            <person name="Lin R."/>
            <person name="Xie B."/>
        </authorList>
    </citation>
    <scope>NUCLEOTIDE SEQUENCE</scope>
    <source>
        <strain evidence="21">BazhouSP</strain>
    </source>
</reference>
<feature type="repeat" description="RCC1" evidence="15">
    <location>
        <begin position="599"/>
        <end position="653"/>
    </location>
</feature>
<evidence type="ECO:0000259" key="19">
    <source>
        <dbReference type="PROSITE" id="PS50011"/>
    </source>
</evidence>
<feature type="region of interest" description="Disordered" evidence="18">
    <location>
        <begin position="687"/>
        <end position="720"/>
    </location>
</feature>
<dbReference type="SUPFAM" id="SSF56112">
    <property type="entry name" value="Protein kinase-like (PK-like)"/>
    <property type="match status" value="1"/>
</dbReference>
<evidence type="ECO:0000256" key="6">
    <source>
        <dbReference type="ARBA" id="ARBA00022527"/>
    </source>
</evidence>
<comment type="caution">
    <text evidence="21">The sequence shown here is derived from an EMBL/GenBank/DDBJ whole genome shotgun (WGS) entry which is preliminary data.</text>
</comment>
<evidence type="ECO:0000256" key="15">
    <source>
        <dbReference type="PROSITE-ProRule" id="PRU00235"/>
    </source>
</evidence>
<dbReference type="PROSITE" id="PS00108">
    <property type="entry name" value="PROTEIN_KINASE_ST"/>
    <property type="match status" value="1"/>
</dbReference>
<dbReference type="SMART" id="SM00220">
    <property type="entry name" value="S_TKc"/>
    <property type="match status" value="1"/>
</dbReference>